<organism evidence="2 3">
    <name type="scientific">Acinetobacter larvae</name>
    <dbReference type="NCBI Taxonomy" id="1789224"/>
    <lineage>
        <taxon>Bacteria</taxon>
        <taxon>Pseudomonadati</taxon>
        <taxon>Pseudomonadota</taxon>
        <taxon>Gammaproteobacteria</taxon>
        <taxon>Moraxellales</taxon>
        <taxon>Moraxellaceae</taxon>
        <taxon>Acinetobacter</taxon>
    </lineage>
</organism>
<dbReference type="SUPFAM" id="SSF52833">
    <property type="entry name" value="Thioredoxin-like"/>
    <property type="match status" value="1"/>
</dbReference>
<dbReference type="InterPro" id="IPR040079">
    <property type="entry name" value="Glutathione_S-Trfase"/>
</dbReference>
<evidence type="ECO:0000259" key="1">
    <source>
        <dbReference type="PROSITE" id="PS50404"/>
    </source>
</evidence>
<dbReference type="OrthoDB" id="9799538at2"/>
<sequence>MLELYIGNKNYSSWSLRAWLVLKTAAIPFYEHMVFFDDFQKQSPFKQKILALSSVGKVPILKHKDLIITDSLAICEYLAECYPDRLLWPKDPAQRAYARSITAEMHSGFNVFRQYFPMNIEAELGELGAKYCQDNAALQQELDRMQAIWSSRPTRDGFLCGPQFGIADAFYAPMVLRCLSYAVPLSEDAQAYVQQVLTVPALQQWIKEAKQEHRFVEINEPYRRRI</sequence>
<dbReference type="GO" id="GO:0006749">
    <property type="term" value="P:glutathione metabolic process"/>
    <property type="evidence" value="ECO:0007669"/>
    <property type="project" value="TreeGrafter"/>
</dbReference>
<name>A0A1B2M394_9GAMM</name>
<dbReference type="CDD" id="cd03194">
    <property type="entry name" value="GST_C_3"/>
    <property type="match status" value="1"/>
</dbReference>
<dbReference type="PANTHER" id="PTHR42673">
    <property type="entry name" value="MALEYLACETOACETATE ISOMERASE"/>
    <property type="match status" value="1"/>
</dbReference>
<dbReference type="GO" id="GO:0004364">
    <property type="term" value="F:glutathione transferase activity"/>
    <property type="evidence" value="ECO:0007669"/>
    <property type="project" value="TreeGrafter"/>
</dbReference>
<dbReference type="AlphaFoldDB" id="A0A1B2M394"/>
<protein>
    <submittedName>
        <fullName evidence="2">Glutathione S-transferase</fullName>
    </submittedName>
</protein>
<dbReference type="Pfam" id="PF13410">
    <property type="entry name" value="GST_C_2"/>
    <property type="match status" value="1"/>
</dbReference>
<proteinExistence type="predicted"/>
<dbReference type="GO" id="GO:0016034">
    <property type="term" value="F:maleylacetoacetate isomerase activity"/>
    <property type="evidence" value="ECO:0007669"/>
    <property type="project" value="TreeGrafter"/>
</dbReference>
<dbReference type="Proteomes" id="UP000093391">
    <property type="component" value="Chromosome"/>
</dbReference>
<dbReference type="SUPFAM" id="SSF47616">
    <property type="entry name" value="GST C-terminal domain-like"/>
    <property type="match status" value="1"/>
</dbReference>
<dbReference type="GO" id="GO:0006559">
    <property type="term" value="P:L-phenylalanine catabolic process"/>
    <property type="evidence" value="ECO:0007669"/>
    <property type="project" value="TreeGrafter"/>
</dbReference>
<dbReference type="PANTHER" id="PTHR42673:SF4">
    <property type="entry name" value="MALEYLACETOACETATE ISOMERASE"/>
    <property type="match status" value="1"/>
</dbReference>
<evidence type="ECO:0000313" key="3">
    <source>
        <dbReference type="Proteomes" id="UP000093391"/>
    </source>
</evidence>
<reference evidence="2 3" key="1">
    <citation type="submission" date="2016-08" db="EMBL/GenBank/DDBJ databases">
        <authorList>
            <person name="Seilhamer J.J."/>
        </authorList>
    </citation>
    <scope>NUCLEOTIDE SEQUENCE [LARGE SCALE GENOMIC DNA]</scope>
    <source>
        <strain evidence="2 3">BRTC-1</strain>
    </source>
</reference>
<dbReference type="InterPro" id="IPR004045">
    <property type="entry name" value="Glutathione_S-Trfase_N"/>
</dbReference>
<dbReference type="SFLD" id="SFLDG00358">
    <property type="entry name" value="Main_(cytGST)"/>
    <property type="match status" value="1"/>
</dbReference>
<dbReference type="STRING" id="1789224.BFG52_15795"/>
<dbReference type="RefSeq" id="WP_067558455.1">
    <property type="nucleotide sequence ID" value="NZ_CP016895.1"/>
</dbReference>
<dbReference type="KEGG" id="ala:BFG52_15795"/>
<accession>A0A1B2M394</accession>
<dbReference type="SFLD" id="SFLDS00019">
    <property type="entry name" value="Glutathione_Transferase_(cytos"/>
    <property type="match status" value="1"/>
</dbReference>
<feature type="domain" description="GST N-terminal" evidence="1">
    <location>
        <begin position="2"/>
        <end position="86"/>
    </location>
</feature>
<dbReference type="Pfam" id="PF13409">
    <property type="entry name" value="GST_N_2"/>
    <property type="match status" value="1"/>
</dbReference>
<dbReference type="Gene3D" id="3.40.30.10">
    <property type="entry name" value="Glutaredoxin"/>
    <property type="match status" value="1"/>
</dbReference>
<dbReference type="Gene3D" id="1.20.1050.10">
    <property type="match status" value="1"/>
</dbReference>
<dbReference type="CDD" id="cd03043">
    <property type="entry name" value="GST_N_1"/>
    <property type="match status" value="1"/>
</dbReference>
<evidence type="ECO:0000313" key="2">
    <source>
        <dbReference type="EMBL" id="AOA59667.1"/>
    </source>
</evidence>
<keyword evidence="2" id="KW-0808">Transferase</keyword>
<dbReference type="InterPro" id="IPR036282">
    <property type="entry name" value="Glutathione-S-Trfase_C_sf"/>
</dbReference>
<dbReference type="PROSITE" id="PS50404">
    <property type="entry name" value="GST_NTER"/>
    <property type="match status" value="1"/>
</dbReference>
<keyword evidence="3" id="KW-1185">Reference proteome</keyword>
<dbReference type="EMBL" id="CP016895">
    <property type="protein sequence ID" value="AOA59667.1"/>
    <property type="molecule type" value="Genomic_DNA"/>
</dbReference>
<gene>
    <name evidence="2" type="ORF">BFG52_15795</name>
</gene>
<dbReference type="InterPro" id="IPR036249">
    <property type="entry name" value="Thioredoxin-like_sf"/>
</dbReference>